<evidence type="ECO:0000313" key="1">
    <source>
        <dbReference type="EMBL" id="OAG13748.1"/>
    </source>
</evidence>
<dbReference type="KEGG" id="aalt:CC77DRAFT_591670"/>
<name>A0A177D2T5_ALTAL</name>
<proteinExistence type="predicted"/>
<dbReference type="AlphaFoldDB" id="A0A177D2T5"/>
<dbReference type="GeneID" id="29117981"/>
<organism evidence="1 2">
    <name type="scientific">Alternaria alternata</name>
    <name type="common">Alternaria rot fungus</name>
    <name type="synonym">Torula alternata</name>
    <dbReference type="NCBI Taxonomy" id="5599"/>
    <lineage>
        <taxon>Eukaryota</taxon>
        <taxon>Fungi</taxon>
        <taxon>Dikarya</taxon>
        <taxon>Ascomycota</taxon>
        <taxon>Pezizomycotina</taxon>
        <taxon>Dothideomycetes</taxon>
        <taxon>Pleosporomycetidae</taxon>
        <taxon>Pleosporales</taxon>
        <taxon>Pleosporineae</taxon>
        <taxon>Pleosporaceae</taxon>
        <taxon>Alternaria</taxon>
        <taxon>Alternaria sect. Alternaria</taxon>
        <taxon>Alternaria alternata complex</taxon>
    </lineage>
</organism>
<keyword evidence="2" id="KW-1185">Reference proteome</keyword>
<dbReference type="EMBL" id="KV441506">
    <property type="protein sequence ID" value="OAG13748.1"/>
    <property type="molecule type" value="Genomic_DNA"/>
</dbReference>
<dbReference type="RefSeq" id="XP_018379169.1">
    <property type="nucleotide sequence ID" value="XM_018532387.1"/>
</dbReference>
<gene>
    <name evidence="1" type="ORF">CC77DRAFT_591670</name>
</gene>
<sequence>MVLLALAPSSYWQWRISLLSADRRPARGVCTAKQVAASDAVRKLCGSERQQGMTCGGVQRQRWRLWRKLGPQWSADIFGTTRQERNYWTRHGSIIYTRVDLAALLPCSPALRCVWLCLLPTPVLRPPCEQGVASFGHDEVIMSQLPGFGAKLGEGAQCDSLKDSRAQYRASFILEV</sequence>
<protein>
    <submittedName>
        <fullName evidence="1">Uncharacterized protein</fullName>
    </submittedName>
</protein>
<reference evidence="1 2" key="1">
    <citation type="submission" date="2016-05" db="EMBL/GenBank/DDBJ databases">
        <title>Comparative analysis of secretome profiles of manganese(II)-oxidizing ascomycete fungi.</title>
        <authorList>
            <consortium name="DOE Joint Genome Institute"/>
            <person name="Zeiner C.A."/>
            <person name="Purvine S.O."/>
            <person name="Zink E.M."/>
            <person name="Wu S."/>
            <person name="Pasa-Tolic L."/>
            <person name="Chaput D.L."/>
            <person name="Haridas S."/>
            <person name="Grigoriev I.V."/>
            <person name="Santelli C.M."/>
            <person name="Hansel C.M."/>
        </authorList>
    </citation>
    <scope>NUCLEOTIDE SEQUENCE [LARGE SCALE GENOMIC DNA]</scope>
    <source>
        <strain evidence="1 2">SRC1lrK2f</strain>
    </source>
</reference>
<accession>A0A177D2T5</accession>
<dbReference type="VEuPathDB" id="FungiDB:CC77DRAFT_591670"/>
<dbReference type="Proteomes" id="UP000077248">
    <property type="component" value="Unassembled WGS sequence"/>
</dbReference>
<evidence type="ECO:0000313" key="2">
    <source>
        <dbReference type="Proteomes" id="UP000077248"/>
    </source>
</evidence>